<dbReference type="Proteomes" id="UP000603912">
    <property type="component" value="Unassembled WGS sequence"/>
</dbReference>
<dbReference type="SMART" id="SM00448">
    <property type="entry name" value="REC"/>
    <property type="match status" value="1"/>
</dbReference>
<reference evidence="4" key="1">
    <citation type="journal article" date="2014" name="Int. J. Syst. Evol. Microbiol.">
        <title>Complete genome sequence of Corynebacterium casei LMG S-19264T (=DSM 44701T), isolated from a smear-ripened cheese.</title>
        <authorList>
            <consortium name="US DOE Joint Genome Institute (JGI-PGF)"/>
            <person name="Walter F."/>
            <person name="Albersmeier A."/>
            <person name="Kalinowski J."/>
            <person name="Ruckert C."/>
        </authorList>
    </citation>
    <scope>NUCLEOTIDE SEQUENCE</scope>
    <source>
        <strain evidence="4">CGMCC 1.12214</strain>
    </source>
</reference>
<sequence>MPQLCLIVEDNFLIAMTMQDLMAELGWETIPAQNVDEAMHAFADQRKVDLLITDIRIPGGDGITLAKLFKSLQPSLQVIFATGCVLEELEQARSTGFPVLTKPFDLTMLETALREVARSSSEARAATPA</sequence>
<evidence type="ECO:0000256" key="1">
    <source>
        <dbReference type="ARBA" id="ARBA00022553"/>
    </source>
</evidence>
<comment type="caution">
    <text evidence="4">The sequence shown here is derived from an EMBL/GenBank/DDBJ whole genome shotgun (WGS) entry which is preliminary data.</text>
</comment>
<feature type="domain" description="Response regulatory" evidence="3">
    <location>
        <begin position="4"/>
        <end position="117"/>
    </location>
</feature>
<accession>A0A917MJ42</accession>
<reference evidence="4" key="2">
    <citation type="submission" date="2020-09" db="EMBL/GenBank/DDBJ databases">
        <authorList>
            <person name="Sun Q."/>
            <person name="Zhou Y."/>
        </authorList>
    </citation>
    <scope>NUCLEOTIDE SEQUENCE</scope>
    <source>
        <strain evidence="4">CGMCC 1.12214</strain>
    </source>
</reference>
<evidence type="ECO:0000256" key="2">
    <source>
        <dbReference type="PROSITE-ProRule" id="PRU00169"/>
    </source>
</evidence>
<evidence type="ECO:0000313" key="4">
    <source>
        <dbReference type="EMBL" id="GGH15225.1"/>
    </source>
</evidence>
<proteinExistence type="predicted"/>
<evidence type="ECO:0000313" key="5">
    <source>
        <dbReference type="Proteomes" id="UP000603912"/>
    </source>
</evidence>
<evidence type="ECO:0000259" key="3">
    <source>
        <dbReference type="PROSITE" id="PS50110"/>
    </source>
</evidence>
<dbReference type="SUPFAM" id="SSF52172">
    <property type="entry name" value="CheY-like"/>
    <property type="match status" value="1"/>
</dbReference>
<keyword evidence="1 2" id="KW-0597">Phosphoprotein</keyword>
<dbReference type="Gene3D" id="3.40.50.2300">
    <property type="match status" value="1"/>
</dbReference>
<dbReference type="GO" id="GO:0000160">
    <property type="term" value="P:phosphorelay signal transduction system"/>
    <property type="evidence" value="ECO:0007669"/>
    <property type="project" value="InterPro"/>
</dbReference>
<feature type="modified residue" description="4-aspartylphosphate" evidence="2">
    <location>
        <position position="54"/>
    </location>
</feature>
<protein>
    <recommendedName>
        <fullName evidence="3">Response regulatory domain-containing protein</fullName>
    </recommendedName>
</protein>
<dbReference type="Pfam" id="PF00072">
    <property type="entry name" value="Response_reg"/>
    <property type="match status" value="1"/>
</dbReference>
<dbReference type="InterPro" id="IPR011006">
    <property type="entry name" value="CheY-like_superfamily"/>
</dbReference>
<dbReference type="PANTHER" id="PTHR44591:SF21">
    <property type="entry name" value="TWO-COMPONENT RESPONSE REGULATOR"/>
    <property type="match status" value="1"/>
</dbReference>
<dbReference type="AlphaFoldDB" id="A0A917MJ42"/>
<dbReference type="EMBL" id="BMES01000001">
    <property type="protein sequence ID" value="GGH15225.1"/>
    <property type="molecule type" value="Genomic_DNA"/>
</dbReference>
<name>A0A917MJ42_9HYPH</name>
<dbReference type="RefSeq" id="WP_188517032.1">
    <property type="nucleotide sequence ID" value="NZ_BMES01000001.1"/>
</dbReference>
<dbReference type="PROSITE" id="PS50110">
    <property type="entry name" value="RESPONSE_REGULATORY"/>
    <property type="match status" value="1"/>
</dbReference>
<dbReference type="PANTHER" id="PTHR44591">
    <property type="entry name" value="STRESS RESPONSE REGULATOR PROTEIN 1"/>
    <property type="match status" value="1"/>
</dbReference>
<gene>
    <name evidence="4" type="ORF">GCM10007036_15070</name>
</gene>
<keyword evidence="5" id="KW-1185">Reference proteome</keyword>
<organism evidence="4 5">
    <name type="scientific">Alsobacter metallidurans</name>
    <dbReference type="NCBI Taxonomy" id="340221"/>
    <lineage>
        <taxon>Bacteria</taxon>
        <taxon>Pseudomonadati</taxon>
        <taxon>Pseudomonadota</taxon>
        <taxon>Alphaproteobacteria</taxon>
        <taxon>Hyphomicrobiales</taxon>
        <taxon>Alsobacteraceae</taxon>
        <taxon>Alsobacter</taxon>
    </lineage>
</organism>
<dbReference type="InterPro" id="IPR050595">
    <property type="entry name" value="Bact_response_regulator"/>
</dbReference>
<dbReference type="InterPro" id="IPR001789">
    <property type="entry name" value="Sig_transdc_resp-reg_receiver"/>
</dbReference>